<dbReference type="InterPro" id="IPR020568">
    <property type="entry name" value="Ribosomal_Su5_D2-typ_SF"/>
</dbReference>
<dbReference type="InterPro" id="IPR013750">
    <property type="entry name" value="GHMP_kinase_C_dom"/>
</dbReference>
<dbReference type="InterPro" id="IPR006206">
    <property type="entry name" value="Mevalonate/galactokinase"/>
</dbReference>
<dbReference type="InterPro" id="IPR036554">
    <property type="entry name" value="GHMP_kinase_C_sf"/>
</dbReference>
<keyword evidence="4" id="KW-0547">Nucleotide-binding</keyword>
<evidence type="ECO:0000259" key="11">
    <source>
        <dbReference type="Pfam" id="PF10509"/>
    </source>
</evidence>
<keyword evidence="6" id="KW-0067">ATP-binding</keyword>
<evidence type="ECO:0000256" key="8">
    <source>
        <dbReference type="ARBA" id="ARBA00023277"/>
    </source>
</evidence>
<dbReference type="PRINTS" id="PR00473">
    <property type="entry name" value="GALCTOKINASE"/>
</dbReference>
<evidence type="ECO:0000259" key="10">
    <source>
        <dbReference type="Pfam" id="PF08544"/>
    </source>
</evidence>
<dbReference type="GO" id="GO:0006012">
    <property type="term" value="P:galactose metabolic process"/>
    <property type="evidence" value="ECO:0007669"/>
    <property type="project" value="InterPro"/>
</dbReference>
<dbReference type="FunFam" id="3.30.70.890:FF:000001">
    <property type="entry name" value="Galactokinase"/>
    <property type="match status" value="1"/>
</dbReference>
<dbReference type="Pfam" id="PF10509">
    <property type="entry name" value="GalKase_gal_bdg"/>
    <property type="match status" value="1"/>
</dbReference>
<dbReference type="NCBIfam" id="TIGR00131">
    <property type="entry name" value="gal_kin"/>
    <property type="match status" value="1"/>
</dbReference>
<dbReference type="GO" id="GO:0004335">
    <property type="term" value="F:galactokinase activity"/>
    <property type="evidence" value="ECO:0007669"/>
    <property type="project" value="InterPro"/>
</dbReference>
<dbReference type="InterPro" id="IPR000705">
    <property type="entry name" value="Galactokinase"/>
</dbReference>
<dbReference type="PIRSF" id="PIRSF000530">
    <property type="entry name" value="Galactokinase"/>
    <property type="match status" value="1"/>
</dbReference>
<dbReference type="PROSITE" id="PS00106">
    <property type="entry name" value="GALACTOKINASE"/>
    <property type="match status" value="1"/>
</dbReference>
<dbReference type="PANTHER" id="PTHR10457">
    <property type="entry name" value="MEVALONATE KINASE/GALACTOKINASE"/>
    <property type="match status" value="1"/>
</dbReference>
<dbReference type="InterPro" id="IPR019741">
    <property type="entry name" value="Galactokinase_CS"/>
</dbReference>
<dbReference type="Gene3D" id="3.30.230.10">
    <property type="match status" value="1"/>
</dbReference>
<dbReference type="PRINTS" id="PR00959">
    <property type="entry name" value="MEVGALKINASE"/>
</dbReference>
<keyword evidence="8" id="KW-0119">Carbohydrate metabolism</keyword>
<dbReference type="InterPro" id="IPR006203">
    <property type="entry name" value="GHMP_knse_ATP-bd_CS"/>
</dbReference>
<dbReference type="GO" id="GO:0005829">
    <property type="term" value="C:cytosol"/>
    <property type="evidence" value="ECO:0007669"/>
    <property type="project" value="TreeGrafter"/>
</dbReference>
<accession>A0A0P4VXJ8</accession>
<evidence type="ECO:0000259" key="9">
    <source>
        <dbReference type="Pfam" id="PF00288"/>
    </source>
</evidence>
<protein>
    <submittedName>
        <fullName evidence="12">Putative galactokinase</fullName>
    </submittedName>
</protein>
<evidence type="ECO:0000256" key="1">
    <source>
        <dbReference type="ARBA" id="ARBA00006566"/>
    </source>
</evidence>
<dbReference type="AlphaFoldDB" id="A0A0P4VXJ8"/>
<name>A0A0P4VXJ8_9HEMI</name>
<dbReference type="Pfam" id="PF00288">
    <property type="entry name" value="GHMP_kinases_N"/>
    <property type="match status" value="1"/>
</dbReference>
<feature type="domain" description="Galactokinase N-terminal" evidence="11">
    <location>
        <begin position="20"/>
        <end position="67"/>
    </location>
</feature>
<feature type="domain" description="GHMP kinase C-terminal" evidence="10">
    <location>
        <begin position="292"/>
        <end position="373"/>
    </location>
</feature>
<dbReference type="InterPro" id="IPR014721">
    <property type="entry name" value="Ribsml_uS5_D2-typ_fold_subgr"/>
</dbReference>
<proteinExistence type="evidence at transcript level"/>
<dbReference type="InterPro" id="IPR019539">
    <property type="entry name" value="GalKase_N"/>
</dbReference>
<dbReference type="SUPFAM" id="SSF54211">
    <property type="entry name" value="Ribosomal protein S5 domain 2-like"/>
    <property type="match status" value="1"/>
</dbReference>
<dbReference type="PANTHER" id="PTHR10457:SF7">
    <property type="entry name" value="GALACTOKINASE-RELATED"/>
    <property type="match status" value="1"/>
</dbReference>
<dbReference type="EMBL" id="GDKW01002282">
    <property type="protein sequence ID" value="JAI54313.1"/>
    <property type="molecule type" value="mRNA"/>
</dbReference>
<dbReference type="Pfam" id="PF08544">
    <property type="entry name" value="GHMP_kinases_C"/>
    <property type="match status" value="1"/>
</dbReference>
<dbReference type="PROSITE" id="PS00627">
    <property type="entry name" value="GHMP_KINASES_ATP"/>
    <property type="match status" value="1"/>
</dbReference>
<keyword evidence="7" id="KW-0460">Magnesium</keyword>
<dbReference type="GO" id="GO:0005524">
    <property type="term" value="F:ATP binding"/>
    <property type="evidence" value="ECO:0007669"/>
    <property type="project" value="UniProtKB-KW"/>
</dbReference>
<keyword evidence="5 12" id="KW-0418">Kinase</keyword>
<dbReference type="SUPFAM" id="SSF55060">
    <property type="entry name" value="GHMP Kinase, C-terminal domain"/>
    <property type="match status" value="1"/>
</dbReference>
<dbReference type="GO" id="GO:0046872">
    <property type="term" value="F:metal ion binding"/>
    <property type="evidence" value="ECO:0007669"/>
    <property type="project" value="UniProtKB-KW"/>
</dbReference>
<comment type="similarity">
    <text evidence="1">Belongs to the GHMP kinase family. GalK subfamily.</text>
</comment>
<dbReference type="InterPro" id="IPR006204">
    <property type="entry name" value="GHMP_kinase_N_dom"/>
</dbReference>
<evidence type="ECO:0000256" key="6">
    <source>
        <dbReference type="ARBA" id="ARBA00022840"/>
    </source>
</evidence>
<evidence type="ECO:0000256" key="5">
    <source>
        <dbReference type="ARBA" id="ARBA00022777"/>
    </source>
</evidence>
<evidence type="ECO:0000256" key="4">
    <source>
        <dbReference type="ARBA" id="ARBA00022741"/>
    </source>
</evidence>
<keyword evidence="3" id="KW-0479">Metal-binding</keyword>
<evidence type="ECO:0000256" key="7">
    <source>
        <dbReference type="ARBA" id="ARBA00022842"/>
    </source>
</evidence>
<feature type="domain" description="GHMP kinase N-terminal" evidence="9">
    <location>
        <begin position="107"/>
        <end position="193"/>
    </location>
</feature>
<dbReference type="Gene3D" id="3.30.70.890">
    <property type="entry name" value="GHMP kinase, C-terminal domain"/>
    <property type="match status" value="1"/>
</dbReference>
<sequence>MECKGACVMPKVLCCAIDYYRKIFHNDPSVGSFAPGRVNLIGEHTDYNDGFVLPVALPLGTVMIGSKNHSNCVHIVSKSENIGSQVDVKFDLPESGKLEKGEPKWANYVKGVISYFRGEVKEGFNAVIVSSVPVGGGLSSSAALEVATYVFLEALTGQINNDLKDKAFRCQKAEHDYANMPCGIMDQFISVMGEKGSALLLDCRSLEVTMIPLQSESDVILITNSNVKHELSASEYPVRRKQCEQAAELLGVKSLRDVDFEKLESNKSLLPLIVYKRARHVVTEIFRTTEAAQALRINDFASFGKLMIESHNSLRDDYEVSCSELDQLVSIATAVDGVYGSRMTGGGFGGCTVTLLKQSAVDLAIKNIKNKYDGKPLFYITAPSSGAKNLTPLLEEELINKLLD</sequence>
<keyword evidence="2" id="KW-0808">Transferase</keyword>
<reference evidence="12" key="1">
    <citation type="journal article" date="2016" name="PLoS Negl. Trop. Dis.">
        <title>A Deep Insight into the Sialome of Rhodnius neglectus, a Vector of Chagas Disease.</title>
        <authorList>
            <person name="Santiago P.B."/>
            <person name="Assumpcao T.C."/>
            <person name="Araujo C.N."/>
            <person name="Bastos I.M."/>
            <person name="Neves D."/>
            <person name="Silva I.G."/>
            <person name="Charneau S."/>
            <person name="Queiroz R.M."/>
            <person name="Raiol T."/>
            <person name="Oliveira J.V."/>
            <person name="Sousa M.V."/>
            <person name="Calvo E."/>
            <person name="Ribeiro J.M."/>
            <person name="Santana J.M."/>
        </authorList>
    </citation>
    <scope>NUCLEOTIDE SEQUENCE</scope>
    <source>
        <tissue evidence="12">Salivary glands</tissue>
    </source>
</reference>
<evidence type="ECO:0000313" key="12">
    <source>
        <dbReference type="EMBL" id="JAI54313.1"/>
    </source>
</evidence>
<organism evidence="12">
    <name type="scientific">Rhodnius neglectus</name>
    <dbReference type="NCBI Taxonomy" id="72488"/>
    <lineage>
        <taxon>Eukaryota</taxon>
        <taxon>Metazoa</taxon>
        <taxon>Ecdysozoa</taxon>
        <taxon>Arthropoda</taxon>
        <taxon>Hexapoda</taxon>
        <taxon>Insecta</taxon>
        <taxon>Pterygota</taxon>
        <taxon>Neoptera</taxon>
        <taxon>Paraneoptera</taxon>
        <taxon>Hemiptera</taxon>
        <taxon>Heteroptera</taxon>
        <taxon>Panheteroptera</taxon>
        <taxon>Cimicomorpha</taxon>
        <taxon>Reduviidae</taxon>
        <taxon>Triatominae</taxon>
        <taxon>Rhodnius</taxon>
    </lineage>
</organism>
<dbReference type="FunFam" id="3.30.230.10:FF:000040">
    <property type="entry name" value="Galactokinase 1"/>
    <property type="match status" value="1"/>
</dbReference>
<evidence type="ECO:0000256" key="3">
    <source>
        <dbReference type="ARBA" id="ARBA00022723"/>
    </source>
</evidence>
<evidence type="ECO:0000256" key="2">
    <source>
        <dbReference type="ARBA" id="ARBA00022679"/>
    </source>
</evidence>